<dbReference type="Pfam" id="PF04464">
    <property type="entry name" value="Glyphos_transf"/>
    <property type="match status" value="1"/>
</dbReference>
<evidence type="ECO:0000313" key="2">
    <source>
        <dbReference type="EMBL" id="GGL54145.1"/>
    </source>
</evidence>
<protein>
    <recommendedName>
        <fullName evidence="4">CDP-Glycerol:Poly(Glycerophosphate) glycerophosphotransferase</fullName>
    </recommendedName>
</protein>
<keyword evidence="3" id="KW-1185">Reference proteome</keyword>
<feature type="transmembrane region" description="Helical" evidence="1">
    <location>
        <begin position="105"/>
        <end position="125"/>
    </location>
</feature>
<dbReference type="RefSeq" id="WP_188894132.1">
    <property type="nucleotide sequence ID" value="NZ_BMMZ01000002.1"/>
</dbReference>
<dbReference type="Proteomes" id="UP000613840">
    <property type="component" value="Unassembled WGS sequence"/>
</dbReference>
<evidence type="ECO:0008006" key="4">
    <source>
        <dbReference type="Google" id="ProtNLM"/>
    </source>
</evidence>
<accession>A0A917S2J1</accession>
<reference evidence="2" key="2">
    <citation type="submission" date="2020-09" db="EMBL/GenBank/DDBJ databases">
        <authorList>
            <person name="Sun Q."/>
            <person name="Zhou Y."/>
        </authorList>
    </citation>
    <scope>NUCLEOTIDE SEQUENCE</scope>
    <source>
        <strain evidence="2">CGMCC 4.7306</strain>
    </source>
</reference>
<reference evidence="2" key="1">
    <citation type="journal article" date="2014" name="Int. J. Syst. Evol. Microbiol.">
        <title>Complete genome sequence of Corynebacterium casei LMG S-19264T (=DSM 44701T), isolated from a smear-ripened cheese.</title>
        <authorList>
            <consortium name="US DOE Joint Genome Institute (JGI-PGF)"/>
            <person name="Walter F."/>
            <person name="Albersmeier A."/>
            <person name="Kalinowski J."/>
            <person name="Ruckert C."/>
        </authorList>
    </citation>
    <scope>NUCLEOTIDE SEQUENCE</scope>
    <source>
        <strain evidence="2">CGMCC 4.7306</strain>
    </source>
</reference>
<proteinExistence type="predicted"/>
<keyword evidence="1" id="KW-1133">Transmembrane helix</keyword>
<dbReference type="SUPFAM" id="SSF53756">
    <property type="entry name" value="UDP-Glycosyltransferase/glycogen phosphorylase"/>
    <property type="match status" value="1"/>
</dbReference>
<evidence type="ECO:0000313" key="3">
    <source>
        <dbReference type="Proteomes" id="UP000613840"/>
    </source>
</evidence>
<sequence>MNLRSVLKSALGQLPIAVAIGLALVVIAQLREHGVLGLLAAIGTAVAVAALPLISAVHGPKPPEALRLPGYRRPLPVPTGRGSQGIAGVIVLIVVVVMWRLPGWVAFIVMVLAGLGLLINIAMAYNRRRARSRLRAAVRTAVEAYGPRFVIYTGRRNDASYQLTMWIPIVERLGLRYLIVLRHQDAVRPTRMITDAPIIMLPTGSDLDAIMVPGLRIAFYVNGIAENSTLVNYRNLTHVYLGHGDSDKELSVHPMHAMFDRVFVAGQAAIDRYSQAGVIIPENKFMIVGRPQMADLDKAVRPIGEIQPPRVLFAPTWRGYNAQTTLSSLPVGASIVRALLDRGAVVGFRAHPFSWLGAGERSEITAIDEILRKDREATGRPHRLAVEHRDESVADAFDNSDALITDIGSVLVDYFATGKPYAVVLPPGQPEDTARADLPSTRAAYLIRYEALGDPLLTAQLLEQLLQTDPLARERATTARYYLGDHPGDDQPFYAAVHSLL</sequence>
<dbReference type="GO" id="GO:0047355">
    <property type="term" value="F:CDP-glycerol glycerophosphotransferase activity"/>
    <property type="evidence" value="ECO:0007669"/>
    <property type="project" value="InterPro"/>
</dbReference>
<feature type="transmembrane region" description="Helical" evidence="1">
    <location>
        <begin position="36"/>
        <end position="57"/>
    </location>
</feature>
<dbReference type="EMBL" id="BMMZ01000002">
    <property type="protein sequence ID" value="GGL54145.1"/>
    <property type="molecule type" value="Genomic_DNA"/>
</dbReference>
<keyword evidence="1" id="KW-0472">Membrane</keyword>
<comment type="caution">
    <text evidence="2">The sequence shown here is derived from an EMBL/GenBank/DDBJ whole genome shotgun (WGS) entry which is preliminary data.</text>
</comment>
<dbReference type="InterPro" id="IPR043148">
    <property type="entry name" value="TagF_C"/>
</dbReference>
<dbReference type="InterPro" id="IPR007554">
    <property type="entry name" value="Glycerophosphate_synth"/>
</dbReference>
<name>A0A917S2J1_9ACTN</name>
<feature type="transmembrane region" description="Helical" evidence="1">
    <location>
        <begin position="78"/>
        <end position="99"/>
    </location>
</feature>
<gene>
    <name evidence="2" type="ORF">GCM10011575_10690</name>
</gene>
<dbReference type="AlphaFoldDB" id="A0A917S2J1"/>
<dbReference type="GO" id="GO:0016020">
    <property type="term" value="C:membrane"/>
    <property type="evidence" value="ECO:0007669"/>
    <property type="project" value="InterPro"/>
</dbReference>
<keyword evidence="1" id="KW-0812">Transmembrane</keyword>
<evidence type="ECO:0000256" key="1">
    <source>
        <dbReference type="SAM" id="Phobius"/>
    </source>
</evidence>
<dbReference type="Gene3D" id="3.40.50.12580">
    <property type="match status" value="1"/>
</dbReference>
<feature type="transmembrane region" description="Helical" evidence="1">
    <location>
        <begin position="12"/>
        <end position="30"/>
    </location>
</feature>
<organism evidence="2 3">
    <name type="scientific">Microlunatus endophyticus</name>
    <dbReference type="NCBI Taxonomy" id="1716077"/>
    <lineage>
        <taxon>Bacteria</taxon>
        <taxon>Bacillati</taxon>
        <taxon>Actinomycetota</taxon>
        <taxon>Actinomycetes</taxon>
        <taxon>Propionibacteriales</taxon>
        <taxon>Propionibacteriaceae</taxon>
        <taxon>Microlunatus</taxon>
    </lineage>
</organism>